<feature type="domain" description="HTH luxR-type" evidence="4">
    <location>
        <begin position="850"/>
        <end position="915"/>
    </location>
</feature>
<gene>
    <name evidence="5" type="ORF">GCM10009744_44000</name>
</gene>
<dbReference type="InterPro" id="IPR016032">
    <property type="entry name" value="Sig_transdc_resp-reg_C-effctor"/>
</dbReference>
<dbReference type="PROSITE" id="PS00622">
    <property type="entry name" value="HTH_LUXR_1"/>
    <property type="match status" value="1"/>
</dbReference>
<name>A0ABP4RDU6_9ACTN</name>
<dbReference type="Gene3D" id="1.10.10.10">
    <property type="entry name" value="Winged helix-like DNA-binding domain superfamily/Winged helix DNA-binding domain"/>
    <property type="match status" value="1"/>
</dbReference>
<dbReference type="PRINTS" id="PR00038">
    <property type="entry name" value="HTHLUXR"/>
</dbReference>
<dbReference type="SUPFAM" id="SSF52540">
    <property type="entry name" value="P-loop containing nucleoside triphosphate hydrolases"/>
    <property type="match status" value="1"/>
</dbReference>
<dbReference type="CDD" id="cd06170">
    <property type="entry name" value="LuxR_C_like"/>
    <property type="match status" value="1"/>
</dbReference>
<dbReference type="InterPro" id="IPR027417">
    <property type="entry name" value="P-loop_NTPase"/>
</dbReference>
<dbReference type="InterPro" id="IPR041664">
    <property type="entry name" value="AAA_16"/>
</dbReference>
<sequence>MTAADIGLIGRDRELAGLSQLVDEPPAASRVQVLLGEPGVGKTALLAELTRRARSTGLQVLSVTGRVSERDLAFAGLHQLLRPVVDRLPALPGRQAKALLNAFALTDDPVPPDALLTGIAVLTLLSAVADESPLLVVVDDGQWLDRASLDSLAFAVRRLDTEPLVLLFAARGPSAPTGFDRDFDELKVPPLDTPQAGRLLDKQPRPPHGRAREHVLIQADGNPLALIELSKVIAADPGAGRRWTAEPLPLTERLTHVMADQFGVLAPSARAALLLAAVADSPGVAARIPGVGATSLAPAERAGLIRVDESGPQFTHPLIRAAVYHAVPFAERAAAHRVVAEVLRDRPDRRGWHLATAALEPDERLAALLEDTAMQAQRRGGAAAAARALERAAELSPAEADQARRLLAAAGLALAAGQADWVQDLARQVLAVTADPQLRLAARARIGWALVWSNQHAAALSTLLAVVEGATPDLPVVAWDAIGLAATVAYQSGAAADRIAVVRTLDRLSEPVQPPADWPVGLADEQRVWVRACVEPLTAHTKGVDALHRIAAGRVTDLAKVGASAWLLDETQLAVDLLRDALSRLRAPGLSGASGAALSALEWACIDSGRWDEALAAAREAADAAAAYRMEIVAATADLCTATISALRGEYEEIPKLLASAGTSTDAREYRSIAARARHAAGLSAFAQGNFGLAYAQLRQLFDQTGAPVHHHVSYLAIADLGAAAVRAGRRSDAKTLVERALAPVEETSGPRLHQLAARARALLAESSNAEAYFDRGLAEADGEQWPFERAQLRLDFGEWLRRQRRINEAKPVLASALETFRRLGAAPWSRRAETELRACGVAEPVTTTSTDPLAELTAQQREIVILAARGLTNPEIGDRLFLSPRTVASHLYRAFPKLGVAGRHQLRDLTDPPHGS</sequence>
<protein>
    <submittedName>
        <fullName evidence="5">LuxR family transcriptional regulator</fullName>
    </submittedName>
</protein>
<evidence type="ECO:0000256" key="3">
    <source>
        <dbReference type="ARBA" id="ARBA00023163"/>
    </source>
</evidence>
<keyword evidence="1" id="KW-0805">Transcription regulation</keyword>
<accession>A0ABP4RDU6</accession>
<dbReference type="PANTHER" id="PTHR44688">
    <property type="entry name" value="DNA-BINDING TRANSCRIPTIONAL ACTIVATOR DEVR_DOSR"/>
    <property type="match status" value="1"/>
</dbReference>
<evidence type="ECO:0000313" key="6">
    <source>
        <dbReference type="Proteomes" id="UP001501319"/>
    </source>
</evidence>
<evidence type="ECO:0000259" key="4">
    <source>
        <dbReference type="PROSITE" id="PS50043"/>
    </source>
</evidence>
<evidence type="ECO:0000256" key="1">
    <source>
        <dbReference type="ARBA" id="ARBA00023015"/>
    </source>
</evidence>
<dbReference type="Gene3D" id="3.40.50.300">
    <property type="entry name" value="P-loop containing nucleotide triphosphate hydrolases"/>
    <property type="match status" value="1"/>
</dbReference>
<dbReference type="InterPro" id="IPR036388">
    <property type="entry name" value="WH-like_DNA-bd_sf"/>
</dbReference>
<dbReference type="PROSITE" id="PS50043">
    <property type="entry name" value="HTH_LUXR_2"/>
    <property type="match status" value="1"/>
</dbReference>
<dbReference type="Proteomes" id="UP001501319">
    <property type="component" value="Unassembled WGS sequence"/>
</dbReference>
<dbReference type="PANTHER" id="PTHR44688:SF16">
    <property type="entry name" value="DNA-BINDING TRANSCRIPTIONAL ACTIVATOR DEVR_DOSR"/>
    <property type="match status" value="1"/>
</dbReference>
<evidence type="ECO:0000256" key="2">
    <source>
        <dbReference type="ARBA" id="ARBA00023125"/>
    </source>
</evidence>
<dbReference type="Pfam" id="PF13191">
    <property type="entry name" value="AAA_16"/>
    <property type="match status" value="1"/>
</dbReference>
<dbReference type="Gene3D" id="1.25.40.10">
    <property type="entry name" value="Tetratricopeptide repeat domain"/>
    <property type="match status" value="1"/>
</dbReference>
<dbReference type="InterPro" id="IPR000792">
    <property type="entry name" value="Tscrpt_reg_LuxR_C"/>
</dbReference>
<evidence type="ECO:0000313" key="5">
    <source>
        <dbReference type="EMBL" id="GAA1647891.1"/>
    </source>
</evidence>
<dbReference type="SMART" id="SM00421">
    <property type="entry name" value="HTH_LUXR"/>
    <property type="match status" value="1"/>
</dbReference>
<reference evidence="6" key="1">
    <citation type="journal article" date="2019" name="Int. J. Syst. Evol. Microbiol.">
        <title>The Global Catalogue of Microorganisms (GCM) 10K type strain sequencing project: providing services to taxonomists for standard genome sequencing and annotation.</title>
        <authorList>
            <consortium name="The Broad Institute Genomics Platform"/>
            <consortium name="The Broad Institute Genome Sequencing Center for Infectious Disease"/>
            <person name="Wu L."/>
            <person name="Ma J."/>
        </authorList>
    </citation>
    <scope>NUCLEOTIDE SEQUENCE [LARGE SCALE GENOMIC DNA]</scope>
    <source>
        <strain evidence="6">JCM 14306</strain>
    </source>
</reference>
<proteinExistence type="predicted"/>
<comment type="caution">
    <text evidence="5">The sequence shown here is derived from an EMBL/GenBank/DDBJ whole genome shotgun (WGS) entry which is preliminary data.</text>
</comment>
<dbReference type="SUPFAM" id="SSF48452">
    <property type="entry name" value="TPR-like"/>
    <property type="match status" value="1"/>
</dbReference>
<keyword evidence="2" id="KW-0238">DNA-binding</keyword>
<keyword evidence="3" id="KW-0804">Transcription</keyword>
<dbReference type="Pfam" id="PF00196">
    <property type="entry name" value="GerE"/>
    <property type="match status" value="1"/>
</dbReference>
<dbReference type="InterPro" id="IPR011990">
    <property type="entry name" value="TPR-like_helical_dom_sf"/>
</dbReference>
<keyword evidence="6" id="KW-1185">Reference proteome</keyword>
<dbReference type="SUPFAM" id="SSF46894">
    <property type="entry name" value="C-terminal effector domain of the bipartite response regulators"/>
    <property type="match status" value="1"/>
</dbReference>
<organism evidence="5 6">
    <name type="scientific">Kribbella alba</name>
    <dbReference type="NCBI Taxonomy" id="190197"/>
    <lineage>
        <taxon>Bacteria</taxon>
        <taxon>Bacillati</taxon>
        <taxon>Actinomycetota</taxon>
        <taxon>Actinomycetes</taxon>
        <taxon>Propionibacteriales</taxon>
        <taxon>Kribbellaceae</taxon>
        <taxon>Kribbella</taxon>
    </lineage>
</organism>
<dbReference type="EMBL" id="BAAANE010000007">
    <property type="protein sequence ID" value="GAA1647891.1"/>
    <property type="molecule type" value="Genomic_DNA"/>
</dbReference>